<dbReference type="AlphaFoldDB" id="F7ZE29"/>
<protein>
    <submittedName>
        <fullName evidence="3">Uncharacterized protein</fullName>
    </submittedName>
</protein>
<keyword evidence="2" id="KW-0732">Signal</keyword>
<feature type="chain" id="PRO_5003373048" evidence="2">
    <location>
        <begin position="25"/>
        <end position="119"/>
    </location>
</feature>
<organism evidence="3 4">
    <name type="scientific">Roseobacter litoralis (strain ATCC 49566 / DSM 6996 / JCM 21268 / NBRC 15278 / OCh 149)</name>
    <dbReference type="NCBI Taxonomy" id="391595"/>
    <lineage>
        <taxon>Bacteria</taxon>
        <taxon>Pseudomonadati</taxon>
        <taxon>Pseudomonadota</taxon>
        <taxon>Alphaproteobacteria</taxon>
        <taxon>Rhodobacterales</taxon>
        <taxon>Roseobacteraceae</taxon>
        <taxon>Roseobacter</taxon>
    </lineage>
</organism>
<feature type="compositionally biased region" description="Polar residues" evidence="1">
    <location>
        <begin position="70"/>
        <end position="85"/>
    </location>
</feature>
<dbReference type="EMBL" id="CP002623">
    <property type="protein sequence ID" value="AEI93350.1"/>
    <property type="molecule type" value="Genomic_DNA"/>
</dbReference>
<sequence>MRISVYSKAAVLSSALLLASMASASAEQTNRWDMCNWEKIPANVVQRITNRADYDDILRRMFESCPDSALSLTDRPTATISTSPGTPGDRGDSSDGQNGGQTGNPGNGPSGGDGSGLPG</sequence>
<dbReference type="eggNOG" id="ENOG5031AA4">
    <property type="taxonomic scope" value="Bacteria"/>
</dbReference>
<dbReference type="KEGG" id="rli:RLO149_c013480"/>
<dbReference type="HOGENOM" id="CLU_2107167_0_0_5"/>
<feature type="compositionally biased region" description="Gly residues" evidence="1">
    <location>
        <begin position="97"/>
        <end position="119"/>
    </location>
</feature>
<evidence type="ECO:0000313" key="3">
    <source>
        <dbReference type="EMBL" id="AEI93350.1"/>
    </source>
</evidence>
<keyword evidence="4" id="KW-1185">Reference proteome</keyword>
<accession>F7ZE29</accession>
<dbReference type="Proteomes" id="UP000001353">
    <property type="component" value="Chromosome"/>
</dbReference>
<evidence type="ECO:0000256" key="2">
    <source>
        <dbReference type="SAM" id="SignalP"/>
    </source>
</evidence>
<feature type="signal peptide" evidence="2">
    <location>
        <begin position="1"/>
        <end position="24"/>
    </location>
</feature>
<name>F7ZE29_ROSLO</name>
<feature type="region of interest" description="Disordered" evidence="1">
    <location>
        <begin position="68"/>
        <end position="119"/>
    </location>
</feature>
<evidence type="ECO:0000313" key="4">
    <source>
        <dbReference type="Proteomes" id="UP000001353"/>
    </source>
</evidence>
<gene>
    <name evidence="3" type="ordered locus">RLO149_c013480</name>
</gene>
<reference evidence="3 4" key="1">
    <citation type="journal article" date="2011" name="BMC Genomics">
        <title>Comparative genome analysis and genome-guided physiological analysis of Roseobacter litoralis.</title>
        <authorList>
            <person name="Kalhoefer D."/>
            <person name="Thole S."/>
            <person name="Voget S."/>
            <person name="Lehmann R."/>
            <person name="Liesegang H."/>
            <person name="Wollher A."/>
            <person name="Daniel R."/>
            <person name="Simon M."/>
            <person name="Brinkhoff T."/>
        </authorList>
    </citation>
    <scope>NUCLEOTIDE SEQUENCE [LARGE SCALE GENOMIC DNA]</scope>
    <source>
        <strain evidence="4">ATCC 49566 / DSM 6996 / JCM 21268 / NBRC 15278 / OCh 149</strain>
    </source>
</reference>
<evidence type="ECO:0000256" key="1">
    <source>
        <dbReference type="SAM" id="MobiDB-lite"/>
    </source>
</evidence>
<proteinExistence type="predicted"/>